<name>A0A8J6BGY2_ELECQ</name>
<accession>A0A8J6BGY2</accession>
<keyword evidence="5" id="KW-1185">Reference proteome</keyword>
<feature type="coiled-coil region" evidence="1">
    <location>
        <begin position="323"/>
        <end position="369"/>
    </location>
</feature>
<keyword evidence="1" id="KW-0175">Coiled coil</keyword>
<evidence type="ECO:0000259" key="3">
    <source>
        <dbReference type="Pfam" id="PF15057"/>
    </source>
</evidence>
<comment type="caution">
    <text evidence="4">The sequence shown here is derived from an EMBL/GenBank/DDBJ whole genome shotgun (WGS) entry which is preliminary data.</text>
</comment>
<feature type="domain" description="DUF4537" evidence="3">
    <location>
        <begin position="11"/>
        <end position="115"/>
    </location>
</feature>
<evidence type="ECO:0000313" key="5">
    <source>
        <dbReference type="Proteomes" id="UP000770717"/>
    </source>
</evidence>
<evidence type="ECO:0000256" key="2">
    <source>
        <dbReference type="SAM" id="MobiDB-lite"/>
    </source>
</evidence>
<protein>
    <recommendedName>
        <fullName evidence="3">DUF4537 domain-containing protein</fullName>
    </recommendedName>
</protein>
<reference evidence="4" key="1">
    <citation type="thesis" date="2020" institute="ProQuest LLC" country="789 East Eisenhower Parkway, Ann Arbor, MI, USA">
        <title>Comparative Genomics and Chromosome Evolution.</title>
        <authorList>
            <person name="Mudd A.B."/>
        </authorList>
    </citation>
    <scope>NUCLEOTIDE SEQUENCE</scope>
    <source>
        <strain evidence="4">HN-11 Male</strain>
        <tissue evidence="4">Kidney and liver</tissue>
    </source>
</reference>
<gene>
    <name evidence="4" type="ORF">GDO78_019339</name>
</gene>
<sequence>MGHIAHGVEGSSDRFLVEFEKCRSLKGSSQFRMQETPVCDIIHYEDARWRPLVPGDHVLAPVDVKMEHYGPGTVLQGAETRTRGSGFDSAGVLVTLWNGKTKQVPPGLAIWIPQSLSDRITLELYIPFETRKKLIESCTSFPFMGTIDRHQLEEKLGGPESHMCLYCGPNNGVCQKCHVPEELWVALRNSLKHISRITSTREKSSKKVDKAIRKDVEPAKEKPKPQKRSIQDQGGHQISRHKEPLVCSRDTQTENLTSPPDTSHSKVREGGTVGSVYKPSASRLGNMTHLQETLQCIEKAMKEDRMAMESVILESRSRFAPLKLNYEAKVKRNQELREEKKQEAAELQRMRMEERQRKREEKIQDLQQKELMLQDSRRYGTCFEYPTFGKRCDWIEHQPVRASAQ</sequence>
<dbReference type="Proteomes" id="UP000770717">
    <property type="component" value="Unassembled WGS sequence"/>
</dbReference>
<evidence type="ECO:0000256" key="1">
    <source>
        <dbReference type="SAM" id="Coils"/>
    </source>
</evidence>
<dbReference type="PANTHER" id="PTHR14343:SF4">
    <property type="entry name" value="DUF4537 DOMAIN-CONTAINING PROTEIN"/>
    <property type="match status" value="1"/>
</dbReference>
<dbReference type="InterPro" id="IPR032770">
    <property type="entry name" value="DUF4537"/>
</dbReference>
<dbReference type="PANTHER" id="PTHR14343">
    <property type="entry name" value="VWFA DOMAIN-CONTAINING PROTEIN"/>
    <property type="match status" value="1"/>
</dbReference>
<feature type="compositionally biased region" description="Polar residues" evidence="2">
    <location>
        <begin position="249"/>
        <end position="262"/>
    </location>
</feature>
<dbReference type="OrthoDB" id="6241467at2759"/>
<feature type="region of interest" description="Disordered" evidence="2">
    <location>
        <begin position="198"/>
        <end position="280"/>
    </location>
</feature>
<evidence type="ECO:0000313" key="4">
    <source>
        <dbReference type="EMBL" id="KAG9464824.1"/>
    </source>
</evidence>
<dbReference type="AlphaFoldDB" id="A0A8J6BGY2"/>
<organism evidence="4 5">
    <name type="scientific">Eleutherodactylus coqui</name>
    <name type="common">Puerto Rican coqui</name>
    <dbReference type="NCBI Taxonomy" id="57060"/>
    <lineage>
        <taxon>Eukaryota</taxon>
        <taxon>Metazoa</taxon>
        <taxon>Chordata</taxon>
        <taxon>Craniata</taxon>
        <taxon>Vertebrata</taxon>
        <taxon>Euteleostomi</taxon>
        <taxon>Amphibia</taxon>
        <taxon>Batrachia</taxon>
        <taxon>Anura</taxon>
        <taxon>Neobatrachia</taxon>
        <taxon>Hyloidea</taxon>
        <taxon>Eleutherodactylidae</taxon>
        <taxon>Eleutherodactylinae</taxon>
        <taxon>Eleutherodactylus</taxon>
        <taxon>Eleutherodactylus</taxon>
    </lineage>
</organism>
<feature type="compositionally biased region" description="Basic and acidic residues" evidence="2">
    <location>
        <begin position="199"/>
        <end position="224"/>
    </location>
</feature>
<dbReference type="EMBL" id="WNTK01003851">
    <property type="protein sequence ID" value="KAG9464824.1"/>
    <property type="molecule type" value="Genomic_DNA"/>
</dbReference>
<proteinExistence type="predicted"/>
<dbReference type="Pfam" id="PF15057">
    <property type="entry name" value="DUF4537"/>
    <property type="match status" value="1"/>
</dbReference>